<dbReference type="CDD" id="cd03789">
    <property type="entry name" value="GT9_LPS_heptosyltransferase"/>
    <property type="match status" value="1"/>
</dbReference>
<reference evidence="3 4" key="1">
    <citation type="submission" date="2018-06" db="EMBL/GenBank/DDBJ databases">
        <authorList>
            <consortium name="Pathogen Informatics"/>
            <person name="Doyle S."/>
        </authorList>
    </citation>
    <scope>NUCLEOTIDE SEQUENCE [LARGE SCALE GENOMIC DNA]</scope>
    <source>
        <strain evidence="3 4">NCTC13100</strain>
    </source>
</reference>
<proteinExistence type="predicted"/>
<dbReference type="AlphaFoldDB" id="A0A379DGI0"/>
<protein>
    <submittedName>
        <fullName evidence="3">Lipopolysaccharide core biosynthesis protein</fullName>
    </submittedName>
</protein>
<sequence length="354" mass="40617">MKRILIIKLQAIGDVAMATQLLYGVATANPEVSFTLLTQPYLTGLLFNPPQNMEGMALDVNREEKYYWGTLKYAHRLRKENFDIVIDLQRSWRSKILRTYLRFFRTRPFKIRLPKKGRRKMTARPRKKKFTDIPSMLEVYSETVKRAGLRLPKQLPYLNVSRDVVMALQQIFPSYDKFTHMPWVGVAPFSLDPNKTYDLKLMETFVRNLSATRRCVILLFGAQGKQAGHLHEWAKKYPDVLNIAGTLSLAEELAVIKQLKLMVSMDSANPHLSALVGTRTLTLWSASHPKGGFAAYNQLPEDHLQAEMDCRPCTIDRKKKCYKGDSPCCSLITPEEILKRVLLVLDQIKTISNN</sequence>
<dbReference type="GO" id="GO:0005829">
    <property type="term" value="C:cytosol"/>
    <property type="evidence" value="ECO:0007669"/>
    <property type="project" value="TreeGrafter"/>
</dbReference>
<evidence type="ECO:0000256" key="1">
    <source>
        <dbReference type="ARBA" id="ARBA00022676"/>
    </source>
</evidence>
<dbReference type="EMBL" id="UGTI01000001">
    <property type="protein sequence ID" value="SUB77143.1"/>
    <property type="molecule type" value="Genomic_DNA"/>
</dbReference>
<dbReference type="GO" id="GO:0008713">
    <property type="term" value="F:ADP-heptose-lipopolysaccharide heptosyltransferase activity"/>
    <property type="evidence" value="ECO:0007669"/>
    <property type="project" value="TreeGrafter"/>
</dbReference>
<keyword evidence="1" id="KW-0328">Glycosyltransferase</keyword>
<evidence type="ECO:0000313" key="4">
    <source>
        <dbReference type="Proteomes" id="UP000254263"/>
    </source>
</evidence>
<accession>A0A379DGI0</accession>
<dbReference type="Gene3D" id="3.40.50.2000">
    <property type="entry name" value="Glycogen Phosphorylase B"/>
    <property type="match status" value="2"/>
</dbReference>
<gene>
    <name evidence="3" type="ORF">NCTC13100_00258</name>
</gene>
<organism evidence="3 4">
    <name type="scientific">Porphyromonas macacae</name>
    <dbReference type="NCBI Taxonomy" id="28115"/>
    <lineage>
        <taxon>Bacteria</taxon>
        <taxon>Pseudomonadati</taxon>
        <taxon>Bacteroidota</taxon>
        <taxon>Bacteroidia</taxon>
        <taxon>Bacteroidales</taxon>
        <taxon>Porphyromonadaceae</taxon>
        <taxon>Porphyromonas</taxon>
    </lineage>
</organism>
<dbReference type="InterPro" id="IPR002201">
    <property type="entry name" value="Glyco_trans_9"/>
</dbReference>
<keyword evidence="2" id="KW-0808">Transferase</keyword>
<name>A0A379DGI0_9PORP</name>
<dbReference type="InterPro" id="IPR051199">
    <property type="entry name" value="LPS_LOS_Heptosyltrfase"/>
</dbReference>
<dbReference type="Pfam" id="PF01075">
    <property type="entry name" value="Glyco_transf_9"/>
    <property type="match status" value="1"/>
</dbReference>
<dbReference type="Proteomes" id="UP000254263">
    <property type="component" value="Unassembled WGS sequence"/>
</dbReference>
<dbReference type="PANTHER" id="PTHR30160:SF22">
    <property type="entry name" value="LIPOPOLYSACCHARIDE CORE BIOSYNTHESIS PROTEIN"/>
    <property type="match status" value="1"/>
</dbReference>
<evidence type="ECO:0000313" key="3">
    <source>
        <dbReference type="EMBL" id="SUB77143.1"/>
    </source>
</evidence>
<evidence type="ECO:0000256" key="2">
    <source>
        <dbReference type="ARBA" id="ARBA00022679"/>
    </source>
</evidence>
<dbReference type="GO" id="GO:0009244">
    <property type="term" value="P:lipopolysaccharide core region biosynthetic process"/>
    <property type="evidence" value="ECO:0007669"/>
    <property type="project" value="TreeGrafter"/>
</dbReference>
<dbReference type="RefSeq" id="WP_018359591.1">
    <property type="nucleotide sequence ID" value="NZ_JRFB01000018.1"/>
</dbReference>
<dbReference type="SUPFAM" id="SSF53756">
    <property type="entry name" value="UDP-Glycosyltransferase/glycogen phosphorylase"/>
    <property type="match status" value="1"/>
</dbReference>
<dbReference type="PANTHER" id="PTHR30160">
    <property type="entry name" value="TETRAACYLDISACCHARIDE 4'-KINASE-RELATED"/>
    <property type="match status" value="1"/>
</dbReference>